<accession>A0A6M3K9Y4</accession>
<organism evidence="1">
    <name type="scientific">viral metagenome</name>
    <dbReference type="NCBI Taxonomy" id="1070528"/>
    <lineage>
        <taxon>unclassified sequences</taxon>
        <taxon>metagenomes</taxon>
        <taxon>organismal metagenomes</taxon>
    </lineage>
</organism>
<sequence>MTEITNLKPGIWQIKKLREGCSEYSFIYEKFDSELIDIMSRFLSQRCSLRESFEDALPALFLENYVSLDTDSTMKMASKLTMLVKSVLLNKKIKEIEDQERLLDL</sequence>
<protein>
    <submittedName>
        <fullName evidence="1">Uncharacterized protein</fullName>
    </submittedName>
</protein>
<proteinExistence type="predicted"/>
<evidence type="ECO:0000313" key="1">
    <source>
        <dbReference type="EMBL" id="QJA78468.1"/>
    </source>
</evidence>
<name>A0A6M3K9Y4_9ZZZZ</name>
<dbReference type="EMBL" id="MT142338">
    <property type="protein sequence ID" value="QJA78468.1"/>
    <property type="molecule type" value="Genomic_DNA"/>
</dbReference>
<gene>
    <name evidence="1" type="ORF">MM415A01069_0002</name>
</gene>
<reference evidence="1" key="1">
    <citation type="submission" date="2020-03" db="EMBL/GenBank/DDBJ databases">
        <title>The deep terrestrial virosphere.</title>
        <authorList>
            <person name="Holmfeldt K."/>
            <person name="Nilsson E."/>
            <person name="Simone D."/>
            <person name="Lopez-Fernandez M."/>
            <person name="Wu X."/>
            <person name="de Brujin I."/>
            <person name="Lundin D."/>
            <person name="Andersson A."/>
            <person name="Bertilsson S."/>
            <person name="Dopson M."/>
        </authorList>
    </citation>
    <scope>NUCLEOTIDE SEQUENCE</scope>
    <source>
        <strain evidence="1">MM415A01069</strain>
    </source>
</reference>
<dbReference type="AlphaFoldDB" id="A0A6M3K9Y4"/>